<keyword evidence="5" id="KW-1185">Reference proteome</keyword>
<dbReference type="Gene3D" id="3.90.215.10">
    <property type="entry name" value="Gamma Fibrinogen, chain A, domain 1"/>
    <property type="match status" value="1"/>
</dbReference>
<dbReference type="CDD" id="cd00087">
    <property type="entry name" value="FReD"/>
    <property type="match status" value="1"/>
</dbReference>
<gene>
    <name evidence="4" type="ORF">PEVE_00019239</name>
</gene>
<dbReference type="Proteomes" id="UP001159427">
    <property type="component" value="Unassembled WGS sequence"/>
</dbReference>
<sequence length="360" mass="40783">MEGLWLVLLTSSASVAVQGFKNFLSDPDLKFRNFATKIDGRRLNGSFFKEFNVTSEIFCQIECVADSRCSSYNLRPILGMEMFVCQLNQGDRFMGHQIFTEEDGAIYRGIQSICQRESPCAEDEICIPDYEDDAKHFCKCVGSECFRPRHCHELYLNGSTTDGVYLVYPDNEEPIKVLCDMKTEGGGWTVFQRRMDGSVDFYLGWEDYRVGFGNLNGEFWLGNDNLHRLTANADMMLRVDLEDYDGVRKYAQYTTFSVADADDNYRLTIDGYNGTAGDSMVVCAKPAKNMMFTTQDRDNDVNSGANCAVSYKGGWWYNKCHCANLNGLYQGGLHAQGVAWSSLRGLGYSFKHAEMKFRPN</sequence>
<dbReference type="InterPro" id="IPR020837">
    <property type="entry name" value="Fibrinogen_CS"/>
</dbReference>
<dbReference type="NCBIfam" id="NF040941">
    <property type="entry name" value="GGGWT_bact"/>
    <property type="match status" value="1"/>
</dbReference>
<protein>
    <recommendedName>
        <fullName evidence="3">Fibrinogen C-terminal domain-containing protein</fullName>
    </recommendedName>
</protein>
<feature type="signal peptide" evidence="2">
    <location>
        <begin position="1"/>
        <end position="19"/>
    </location>
</feature>
<name>A0ABN8LNN1_9CNID</name>
<dbReference type="InterPro" id="IPR036056">
    <property type="entry name" value="Fibrinogen-like_C"/>
</dbReference>
<feature type="chain" id="PRO_5046019602" description="Fibrinogen C-terminal domain-containing protein" evidence="2">
    <location>
        <begin position="20"/>
        <end position="360"/>
    </location>
</feature>
<evidence type="ECO:0000256" key="1">
    <source>
        <dbReference type="ARBA" id="ARBA00023157"/>
    </source>
</evidence>
<evidence type="ECO:0000256" key="2">
    <source>
        <dbReference type="SAM" id="SignalP"/>
    </source>
</evidence>
<comment type="caution">
    <text evidence="4">The sequence shown here is derived from an EMBL/GenBank/DDBJ whole genome shotgun (WGS) entry which is preliminary data.</text>
</comment>
<dbReference type="EMBL" id="CALNXI010000026">
    <property type="protein sequence ID" value="CAH3015656.1"/>
    <property type="molecule type" value="Genomic_DNA"/>
</dbReference>
<dbReference type="InterPro" id="IPR014716">
    <property type="entry name" value="Fibrinogen_a/b/g_C_1"/>
</dbReference>
<dbReference type="Pfam" id="PF00147">
    <property type="entry name" value="Fibrinogen_C"/>
    <property type="match status" value="1"/>
</dbReference>
<dbReference type="PANTHER" id="PTHR19143:SF458">
    <property type="entry name" value="FIBRINOGEN C-TERMINAL DOMAIN-CONTAINING PROTEIN-RELATED"/>
    <property type="match status" value="1"/>
</dbReference>
<reference evidence="4 5" key="1">
    <citation type="submission" date="2022-05" db="EMBL/GenBank/DDBJ databases">
        <authorList>
            <consortium name="Genoscope - CEA"/>
            <person name="William W."/>
        </authorList>
    </citation>
    <scope>NUCLEOTIDE SEQUENCE [LARGE SCALE GENOMIC DNA]</scope>
</reference>
<organism evidence="4 5">
    <name type="scientific">Porites evermanni</name>
    <dbReference type="NCBI Taxonomy" id="104178"/>
    <lineage>
        <taxon>Eukaryota</taxon>
        <taxon>Metazoa</taxon>
        <taxon>Cnidaria</taxon>
        <taxon>Anthozoa</taxon>
        <taxon>Hexacorallia</taxon>
        <taxon>Scleractinia</taxon>
        <taxon>Fungiina</taxon>
        <taxon>Poritidae</taxon>
        <taxon>Porites</taxon>
    </lineage>
</organism>
<dbReference type="SUPFAM" id="SSF56496">
    <property type="entry name" value="Fibrinogen C-terminal domain-like"/>
    <property type="match status" value="1"/>
</dbReference>
<dbReference type="PROSITE" id="PS00514">
    <property type="entry name" value="FIBRINOGEN_C_1"/>
    <property type="match status" value="1"/>
</dbReference>
<keyword evidence="2" id="KW-0732">Signal</keyword>
<accession>A0ABN8LNN1</accession>
<feature type="domain" description="Fibrinogen C-terminal" evidence="3">
    <location>
        <begin position="142"/>
        <end position="360"/>
    </location>
</feature>
<dbReference type="PROSITE" id="PS51406">
    <property type="entry name" value="FIBRINOGEN_C_2"/>
    <property type="match status" value="1"/>
</dbReference>
<proteinExistence type="predicted"/>
<evidence type="ECO:0000259" key="3">
    <source>
        <dbReference type="PROSITE" id="PS51406"/>
    </source>
</evidence>
<dbReference type="InterPro" id="IPR002181">
    <property type="entry name" value="Fibrinogen_a/b/g_C_dom"/>
</dbReference>
<keyword evidence="1" id="KW-1015">Disulfide bond</keyword>
<evidence type="ECO:0000313" key="5">
    <source>
        <dbReference type="Proteomes" id="UP001159427"/>
    </source>
</evidence>
<dbReference type="InterPro" id="IPR050373">
    <property type="entry name" value="Fibrinogen_C-term_domain"/>
</dbReference>
<evidence type="ECO:0000313" key="4">
    <source>
        <dbReference type="EMBL" id="CAH3015656.1"/>
    </source>
</evidence>
<dbReference type="PANTHER" id="PTHR19143">
    <property type="entry name" value="FIBRINOGEN/TENASCIN/ANGIOPOEITIN"/>
    <property type="match status" value="1"/>
</dbReference>
<dbReference type="SMART" id="SM00186">
    <property type="entry name" value="FBG"/>
    <property type="match status" value="1"/>
</dbReference>